<feature type="transmembrane region" description="Helical" evidence="1">
    <location>
        <begin position="316"/>
        <end position="338"/>
    </location>
</feature>
<name>U2YWG4_9EURY</name>
<dbReference type="EMBL" id="BATA01000049">
    <property type="protein sequence ID" value="GAD53142.1"/>
    <property type="molecule type" value="Genomic_DNA"/>
</dbReference>
<gene>
    <name evidence="3" type="ORF">MBEHAL_1902</name>
</gene>
<dbReference type="eggNOG" id="arCOG00130">
    <property type="taxonomic scope" value="Archaea"/>
</dbReference>
<feature type="transmembrane region" description="Helical" evidence="1">
    <location>
        <begin position="168"/>
        <end position="190"/>
    </location>
</feature>
<feature type="transmembrane region" description="Helical" evidence="1">
    <location>
        <begin position="139"/>
        <end position="162"/>
    </location>
</feature>
<dbReference type="AlphaFoldDB" id="U2YWG4"/>
<feature type="transmembrane region" description="Helical" evidence="1">
    <location>
        <begin position="256"/>
        <end position="280"/>
    </location>
</feature>
<keyword evidence="1" id="KW-0812">Transmembrane</keyword>
<dbReference type="RefSeq" id="WP_020222817.1">
    <property type="nucleotide sequence ID" value="NZ_BANO01000373.1"/>
</dbReference>
<feature type="transmembrane region" description="Helical" evidence="1">
    <location>
        <begin position="379"/>
        <end position="398"/>
    </location>
</feature>
<feature type="transmembrane region" description="Helical" evidence="1">
    <location>
        <begin position="292"/>
        <end position="310"/>
    </location>
</feature>
<dbReference type="InterPro" id="IPR011701">
    <property type="entry name" value="MFS"/>
</dbReference>
<feature type="transmembrane region" description="Helical" evidence="1">
    <location>
        <begin position="12"/>
        <end position="35"/>
    </location>
</feature>
<feature type="transmembrane region" description="Helical" evidence="1">
    <location>
        <begin position="75"/>
        <end position="94"/>
    </location>
</feature>
<evidence type="ECO:0000313" key="3">
    <source>
        <dbReference type="EMBL" id="GAD53142.1"/>
    </source>
</evidence>
<dbReference type="PANTHER" id="PTHR23523:SF2">
    <property type="entry name" value="2-NITROIMIDAZOLE TRANSPORTER"/>
    <property type="match status" value="1"/>
</dbReference>
<evidence type="ECO:0000256" key="1">
    <source>
        <dbReference type="SAM" id="Phobius"/>
    </source>
</evidence>
<feature type="transmembrane region" description="Helical" evidence="1">
    <location>
        <begin position="350"/>
        <end position="373"/>
    </location>
</feature>
<dbReference type="PANTHER" id="PTHR23523">
    <property type="match status" value="1"/>
</dbReference>
<dbReference type="InterPro" id="IPR036259">
    <property type="entry name" value="MFS_trans_sf"/>
</dbReference>
<dbReference type="Gene3D" id="1.20.1250.20">
    <property type="entry name" value="MFS general substrate transporter like domains"/>
    <property type="match status" value="1"/>
</dbReference>
<feature type="transmembrane region" description="Helical" evidence="1">
    <location>
        <begin position="227"/>
        <end position="244"/>
    </location>
</feature>
<comment type="caution">
    <text evidence="3">The sequence shown here is derived from an EMBL/GenBank/DDBJ whole genome shotgun (WGS) entry which is preliminary data.</text>
</comment>
<feature type="domain" description="Major facilitator superfamily (MFS) profile" evidence="2">
    <location>
        <begin position="11"/>
        <end position="406"/>
    </location>
</feature>
<reference evidence="3 4" key="1">
    <citation type="submission" date="2013-09" db="EMBL/GenBank/DDBJ databases">
        <title>Whole genome sequencing of Halarchaeum acidiphilum strain MH1-52-1.</title>
        <authorList>
            <person name="Shimane Y."/>
            <person name="Minegishi H."/>
            <person name="Nishi S."/>
            <person name="Echigo A."/>
            <person name="Shuto A."/>
            <person name="Konishi M."/>
            <person name="Ito T."/>
            <person name="Ohkuma M."/>
            <person name="Ohta Y."/>
            <person name="Nagano Y."/>
            <person name="Tsubouchi T."/>
            <person name="Mori K."/>
            <person name="Usui K."/>
            <person name="Kamekura M."/>
            <person name="Usami R."/>
            <person name="Takaki Y."/>
            <person name="Hatada Y."/>
        </authorList>
    </citation>
    <scope>NUCLEOTIDE SEQUENCE [LARGE SCALE GENOMIC DNA]</scope>
    <source>
        <strain evidence="3 4">JCM 16109</strain>
    </source>
</reference>
<keyword evidence="1" id="KW-1133">Transmembrane helix</keyword>
<keyword evidence="1" id="KW-0472">Membrane</keyword>
<dbReference type="SUPFAM" id="SSF103473">
    <property type="entry name" value="MFS general substrate transporter"/>
    <property type="match status" value="1"/>
</dbReference>
<proteinExistence type="predicted"/>
<accession>U2YWG4</accession>
<sequence>MLSTSRARHLLLVLGSLAYTALMFVWFSVPAYLGALTADFGLSSTQAGLLTGAIPLTYVPVALFSGAIIDRIGGYRAIGTGLVLFGLAQLGRSLVASTPALFALTVLVGIGGTTITFGLPKLVSDLYPPGSSGTPSSVYVFGSLLGTAAAFSLGRGVIGPLLGGWRPLFRVTGVAVLVYAVVWWATVRWLPVHEIQYRDRDAGGETRRLSFAALRDDVARVFANRPMRLLVVVGVVYLLLLHGIENWLATVLRSRGLAASLAATSVSGFVAAEAVGTLCLPVLSDRLDARGTIIAGSATLCALGVATLLLPGVPLALPVVGALVAGFGVGGISPLVRVIPGELDGIGPELVGTAIGLVFAVGELGGFLGPFLIGSLHDLTGTYAAGLVALCLGCLAAIEAGRRLPV</sequence>
<dbReference type="PROSITE" id="PS50850">
    <property type="entry name" value="MFS"/>
    <property type="match status" value="1"/>
</dbReference>
<evidence type="ECO:0000313" key="4">
    <source>
        <dbReference type="Proteomes" id="UP000016986"/>
    </source>
</evidence>
<organism evidence="3 4">
    <name type="scientific">Halarchaeum acidiphilum MH1-52-1</name>
    <dbReference type="NCBI Taxonomy" id="1261545"/>
    <lineage>
        <taxon>Archaea</taxon>
        <taxon>Methanobacteriati</taxon>
        <taxon>Methanobacteriota</taxon>
        <taxon>Stenosarchaea group</taxon>
        <taxon>Halobacteria</taxon>
        <taxon>Halobacteriales</taxon>
        <taxon>Halobacteriaceae</taxon>
    </lineage>
</organism>
<feature type="transmembrane region" description="Helical" evidence="1">
    <location>
        <begin position="100"/>
        <end position="119"/>
    </location>
</feature>
<protein>
    <submittedName>
        <fullName evidence="3">Nitrate/nitrite transporter</fullName>
    </submittedName>
</protein>
<keyword evidence="4" id="KW-1185">Reference proteome</keyword>
<dbReference type="Proteomes" id="UP000016986">
    <property type="component" value="Unassembled WGS sequence"/>
</dbReference>
<dbReference type="Pfam" id="PF07690">
    <property type="entry name" value="MFS_1"/>
    <property type="match status" value="1"/>
</dbReference>
<dbReference type="OrthoDB" id="268895at2157"/>
<dbReference type="InterPro" id="IPR020846">
    <property type="entry name" value="MFS_dom"/>
</dbReference>
<dbReference type="InterPro" id="IPR052524">
    <property type="entry name" value="MFS_Cyanate_Porter"/>
</dbReference>
<dbReference type="GO" id="GO:0022857">
    <property type="term" value="F:transmembrane transporter activity"/>
    <property type="evidence" value="ECO:0007669"/>
    <property type="project" value="InterPro"/>
</dbReference>
<feature type="transmembrane region" description="Helical" evidence="1">
    <location>
        <begin position="47"/>
        <end position="68"/>
    </location>
</feature>
<evidence type="ECO:0000259" key="2">
    <source>
        <dbReference type="PROSITE" id="PS50850"/>
    </source>
</evidence>